<accession>A0A246GLL1</accession>
<dbReference type="RefSeq" id="WP_088390068.1">
    <property type="nucleotide sequence ID" value="NZ_MTCZ01000003.1"/>
</dbReference>
<evidence type="ECO:0000313" key="2">
    <source>
        <dbReference type="Proteomes" id="UP000197768"/>
    </source>
</evidence>
<dbReference type="Proteomes" id="UP000197768">
    <property type="component" value="Unassembled WGS sequence"/>
</dbReference>
<sequence>MIDFIKVILTDVNISRLERELDFYDNINISTGEIRTVNALGKKITPFRKAVYKGLIFKIFENKLVTLSGSLHKYWNDGLHNYNDFNQEAINVVLGELKVKFNISPQQCVIKCLEIGINLTLPLQTSEIINYCFLHKTKPFEHKYNSNKGNYKQCVHQHYVVKIYDKAKQFKSKNYQIIDEIFRLEIKYKGIAKLKGKRISTLQDLLNYELSNFNADLLKEWDNILFYDNTTRINTLCKRDRGSIKNYSNPLYWVELLNNGQNENYKYHKKRFNKLIEKHSNNLKRLIRDEISLKVLELTNDKKNNTLNTQNIFINTSNHYRN</sequence>
<dbReference type="EMBL" id="MTCZ01000003">
    <property type="protein sequence ID" value="OWP85281.1"/>
    <property type="molecule type" value="Genomic_DNA"/>
</dbReference>
<comment type="caution">
    <text evidence="1">The sequence shown here is derived from an EMBL/GenBank/DDBJ whole genome shotgun (WGS) entry which is preliminary data.</text>
</comment>
<dbReference type="AlphaFoldDB" id="A0A246GLL1"/>
<proteinExistence type="predicted"/>
<gene>
    <name evidence="1" type="ORF">BWK59_00650</name>
</gene>
<evidence type="ECO:0000313" key="1">
    <source>
        <dbReference type="EMBL" id="OWP85281.1"/>
    </source>
</evidence>
<protein>
    <submittedName>
        <fullName evidence="1">Uncharacterized protein</fullName>
    </submittedName>
</protein>
<name>A0A246GLL1_9FLAO</name>
<reference evidence="1 2" key="1">
    <citation type="journal article" date="2017" name="Infect. Genet. Evol.">
        <title>Comparative genome analysis of fish pathogen Flavobacterium columnare reveals extensive sequence diversity within the species.</title>
        <authorList>
            <person name="Kayansamruaj P."/>
            <person name="Dong H.T."/>
            <person name="Hirono I."/>
            <person name="Kondo H."/>
            <person name="Senapin S."/>
            <person name="Rodkhum C."/>
        </authorList>
    </citation>
    <scope>NUCLEOTIDE SEQUENCE [LARGE SCALE GENOMIC DNA]</scope>
    <source>
        <strain evidence="1 2">1215</strain>
    </source>
</reference>
<organism evidence="1 2">
    <name type="scientific">Flavobacterium davisii</name>
    <dbReference type="NCBI Taxonomy" id="2906077"/>
    <lineage>
        <taxon>Bacteria</taxon>
        <taxon>Pseudomonadati</taxon>
        <taxon>Bacteroidota</taxon>
        <taxon>Flavobacteriia</taxon>
        <taxon>Flavobacteriales</taxon>
        <taxon>Flavobacteriaceae</taxon>
        <taxon>Flavobacterium</taxon>
    </lineage>
</organism>